<proteinExistence type="predicted"/>
<dbReference type="AlphaFoldDB" id="A0A8R1DRC1"/>
<dbReference type="InterPro" id="IPR036770">
    <property type="entry name" value="Ankyrin_rpt-contain_sf"/>
</dbReference>
<dbReference type="Gene3D" id="1.25.40.20">
    <property type="entry name" value="Ankyrin repeat-containing domain"/>
    <property type="match status" value="2"/>
</dbReference>
<dbReference type="SUPFAM" id="SSF48403">
    <property type="entry name" value="Ankyrin repeat"/>
    <property type="match status" value="1"/>
</dbReference>
<name>A0A8R1DRC1_CAEJA</name>
<dbReference type="EnsemblMetazoa" id="CJA10109b.1">
    <property type="protein sequence ID" value="CJA10109b.1"/>
    <property type="gene ID" value="WBGene00129313"/>
</dbReference>
<dbReference type="PANTHER" id="PTHR46680:SF3">
    <property type="entry name" value="NF-KAPPA-B INHIBITOR CACTUS"/>
    <property type="match status" value="1"/>
</dbReference>
<dbReference type="Pfam" id="PF12796">
    <property type="entry name" value="Ank_2"/>
    <property type="match status" value="2"/>
</dbReference>
<keyword evidence="2 3" id="KW-0040">ANK repeat</keyword>
<sequence>MILDPKSPNLGFTVDLRDKTGVTPLMCAVGVNIPQALPVIRLLEKKKPVSKTRQNRDGMTALHIAVAARNLDVVKLLIELGSSIDLVDNEQRTPLHYASEHGYPEIVKYLMSHGARNSTRDHIGATPSHYASQFSVECLKIIFDESKITEAKDNENRSCLMWAVCAGNVDVINYLIQRDDAPDRRAIDKHGYTALHLAAMVGNEKVCKILINQGCTRRRMRFQEMIFHDG</sequence>
<dbReference type="PROSITE" id="PS50088">
    <property type="entry name" value="ANK_REPEAT"/>
    <property type="match status" value="3"/>
</dbReference>
<dbReference type="Proteomes" id="UP000005237">
    <property type="component" value="Unassembled WGS sequence"/>
</dbReference>
<evidence type="ECO:0000256" key="3">
    <source>
        <dbReference type="PROSITE-ProRule" id="PRU00023"/>
    </source>
</evidence>
<keyword evidence="5" id="KW-1185">Reference proteome</keyword>
<accession>A0A8R1DRC1</accession>
<organism evidence="4 5">
    <name type="scientific">Caenorhabditis japonica</name>
    <dbReference type="NCBI Taxonomy" id="281687"/>
    <lineage>
        <taxon>Eukaryota</taxon>
        <taxon>Metazoa</taxon>
        <taxon>Ecdysozoa</taxon>
        <taxon>Nematoda</taxon>
        <taxon>Chromadorea</taxon>
        <taxon>Rhabditida</taxon>
        <taxon>Rhabditina</taxon>
        <taxon>Rhabditomorpha</taxon>
        <taxon>Rhabditoidea</taxon>
        <taxon>Rhabditidae</taxon>
        <taxon>Peloderinae</taxon>
        <taxon>Caenorhabditis</taxon>
    </lineage>
</organism>
<dbReference type="SMART" id="SM00248">
    <property type="entry name" value="ANK"/>
    <property type="match status" value="5"/>
</dbReference>
<keyword evidence="1" id="KW-0677">Repeat</keyword>
<feature type="repeat" description="ANK" evidence="3">
    <location>
        <begin position="90"/>
        <end position="122"/>
    </location>
</feature>
<evidence type="ECO:0000313" key="5">
    <source>
        <dbReference type="Proteomes" id="UP000005237"/>
    </source>
</evidence>
<evidence type="ECO:0000313" key="4">
    <source>
        <dbReference type="EnsemblMetazoa" id="CJA10109b.1"/>
    </source>
</evidence>
<reference evidence="4" key="2">
    <citation type="submission" date="2022-06" db="UniProtKB">
        <authorList>
            <consortium name="EnsemblMetazoa"/>
        </authorList>
    </citation>
    <scope>IDENTIFICATION</scope>
    <source>
        <strain evidence="4">DF5081</strain>
    </source>
</reference>
<dbReference type="InterPro" id="IPR051070">
    <property type="entry name" value="NF-kappa-B_inhibitor"/>
</dbReference>
<evidence type="ECO:0000256" key="1">
    <source>
        <dbReference type="ARBA" id="ARBA00022737"/>
    </source>
</evidence>
<protein>
    <submittedName>
        <fullName evidence="4">ANK_REP_REGION domain-containing protein</fullName>
    </submittedName>
</protein>
<dbReference type="InterPro" id="IPR002110">
    <property type="entry name" value="Ankyrin_rpt"/>
</dbReference>
<dbReference type="PANTHER" id="PTHR46680">
    <property type="entry name" value="NF-KAPPA-B INHIBITOR ALPHA"/>
    <property type="match status" value="1"/>
</dbReference>
<dbReference type="PROSITE" id="PS50297">
    <property type="entry name" value="ANK_REP_REGION"/>
    <property type="match status" value="3"/>
</dbReference>
<reference evidence="5" key="1">
    <citation type="submission" date="2010-08" db="EMBL/GenBank/DDBJ databases">
        <authorList>
            <consortium name="Caenorhabditis japonica Sequencing Consortium"/>
            <person name="Wilson R.K."/>
        </authorList>
    </citation>
    <scope>NUCLEOTIDE SEQUENCE [LARGE SCALE GENOMIC DNA]</scope>
    <source>
        <strain evidence="5">DF5081</strain>
    </source>
</reference>
<feature type="repeat" description="ANK" evidence="3">
    <location>
        <begin position="190"/>
        <end position="214"/>
    </location>
</feature>
<evidence type="ECO:0000256" key="2">
    <source>
        <dbReference type="ARBA" id="ARBA00023043"/>
    </source>
</evidence>
<feature type="repeat" description="ANK" evidence="3">
    <location>
        <begin position="57"/>
        <end position="89"/>
    </location>
</feature>